<protein>
    <submittedName>
        <fullName evidence="1">Uncharacterized protein</fullName>
    </submittedName>
</protein>
<name>A0A0U2N4N0_9BACL</name>
<dbReference type="KEGG" id="prt:AUC31_06900"/>
<sequence>MVLAIKEVNGFEKGIEYTRDLEFLSCFTNDEHRVVSLIDTDGNVFYWTTTEDSPEYRNFRLKATYTFKVSYISTILGPSSPKVIIADLKDLSARKSMYGKAKRFKLNA</sequence>
<proteinExistence type="predicted"/>
<dbReference type="RefSeq" id="WP_058381676.1">
    <property type="nucleotide sequence ID" value="NZ_CP013659.2"/>
</dbReference>
<evidence type="ECO:0000313" key="1">
    <source>
        <dbReference type="EMBL" id="ALS74969.1"/>
    </source>
</evidence>
<organism evidence="1 2">
    <name type="scientific">Planococcus rifietoensis</name>
    <dbReference type="NCBI Taxonomy" id="200991"/>
    <lineage>
        <taxon>Bacteria</taxon>
        <taxon>Bacillati</taxon>
        <taxon>Bacillota</taxon>
        <taxon>Bacilli</taxon>
        <taxon>Bacillales</taxon>
        <taxon>Caryophanaceae</taxon>
        <taxon>Planococcus</taxon>
    </lineage>
</organism>
<dbReference type="Proteomes" id="UP000067683">
    <property type="component" value="Chromosome"/>
</dbReference>
<dbReference type="AlphaFoldDB" id="A0A0U2N4N0"/>
<accession>A0A0U2N4N0</accession>
<reference evidence="1" key="1">
    <citation type="submission" date="2016-01" db="EMBL/GenBank/DDBJ databases">
        <title>Complete genome of Planococcus rifietoensis type strain M8.</title>
        <authorList>
            <person name="See-Too W.S."/>
        </authorList>
    </citation>
    <scope>NUCLEOTIDE SEQUENCE [LARGE SCALE GENOMIC DNA]</scope>
    <source>
        <strain evidence="1">M8</strain>
    </source>
</reference>
<gene>
    <name evidence="1" type="ORF">AUC31_06900</name>
</gene>
<evidence type="ECO:0000313" key="2">
    <source>
        <dbReference type="Proteomes" id="UP000067683"/>
    </source>
</evidence>
<dbReference type="OrthoDB" id="2427528at2"/>
<keyword evidence="2" id="KW-1185">Reference proteome</keyword>
<dbReference type="EMBL" id="CP013659">
    <property type="protein sequence ID" value="ALS74969.1"/>
    <property type="molecule type" value="Genomic_DNA"/>
</dbReference>